<organism evidence="2">
    <name type="scientific">Ixodes ricinus</name>
    <name type="common">Common tick</name>
    <name type="synonym">Acarus ricinus</name>
    <dbReference type="NCBI Taxonomy" id="34613"/>
    <lineage>
        <taxon>Eukaryota</taxon>
        <taxon>Metazoa</taxon>
        <taxon>Ecdysozoa</taxon>
        <taxon>Arthropoda</taxon>
        <taxon>Chelicerata</taxon>
        <taxon>Arachnida</taxon>
        <taxon>Acari</taxon>
        <taxon>Parasitiformes</taxon>
        <taxon>Ixodida</taxon>
        <taxon>Ixodoidea</taxon>
        <taxon>Ixodidae</taxon>
        <taxon>Ixodinae</taxon>
        <taxon>Ixodes</taxon>
    </lineage>
</organism>
<dbReference type="EMBL" id="GEGO01003610">
    <property type="protein sequence ID" value="JAR91794.1"/>
    <property type="molecule type" value="Transcribed_RNA"/>
</dbReference>
<evidence type="ECO:0000313" key="2">
    <source>
        <dbReference type="EMBL" id="JAR91794.1"/>
    </source>
</evidence>
<sequence>MSWSDLEDTFLQNREPEPRRNKPSGGLLDVAKFDDLTFRRMFRFEKGDFGLLNDALLMPKVMCSSQGVVASGEGACADLPAQTAGGIWSLSSAGIRRQYRASSVSASHIDRTFGHLLDDLTTHSWLSLGDLKRFAKVSLLVNRAAFLN</sequence>
<name>A0A147BLZ5_IXORI</name>
<dbReference type="AlphaFoldDB" id="A0A147BLZ5"/>
<protein>
    <submittedName>
        <fullName evidence="2">Putative conserved proteinconserved protein</fullName>
    </submittedName>
</protein>
<accession>A0A147BLZ5</accession>
<reference evidence="2" key="1">
    <citation type="journal article" date="2018" name="PLoS Negl. Trop. Dis.">
        <title>Sialome diversity of ticks revealed by RNAseq of single tick salivary glands.</title>
        <authorList>
            <person name="Perner J."/>
            <person name="Kropackova S."/>
            <person name="Kopacek P."/>
            <person name="Ribeiro J.M."/>
        </authorList>
    </citation>
    <scope>NUCLEOTIDE SEQUENCE</scope>
    <source>
        <strain evidence="2">Siblings of single egg batch collected in Ceske Budejovice</strain>
        <tissue evidence="2">Salivary glands</tissue>
    </source>
</reference>
<evidence type="ECO:0000256" key="1">
    <source>
        <dbReference type="SAM" id="MobiDB-lite"/>
    </source>
</evidence>
<feature type="region of interest" description="Disordered" evidence="1">
    <location>
        <begin position="1"/>
        <end position="25"/>
    </location>
</feature>
<proteinExistence type="predicted"/>